<dbReference type="STRING" id="510516.Q2UKJ1"/>
<reference evidence="1 2" key="1">
    <citation type="journal article" date="2005" name="Nature">
        <title>Genome sequencing and analysis of Aspergillus oryzae.</title>
        <authorList>
            <person name="Machida M."/>
            <person name="Asai K."/>
            <person name="Sano M."/>
            <person name="Tanaka T."/>
            <person name="Kumagai T."/>
            <person name="Terai G."/>
            <person name="Kusumoto K."/>
            <person name="Arima T."/>
            <person name="Akita O."/>
            <person name="Kashiwagi Y."/>
            <person name="Abe K."/>
            <person name="Gomi K."/>
            <person name="Horiuchi H."/>
            <person name="Kitamoto K."/>
            <person name="Kobayashi T."/>
            <person name="Takeuchi M."/>
            <person name="Denning D.W."/>
            <person name="Galagan J.E."/>
            <person name="Nierman W.C."/>
            <person name="Yu J."/>
            <person name="Archer D.B."/>
            <person name="Bennett J.W."/>
            <person name="Bhatnagar D."/>
            <person name="Cleveland T.E."/>
            <person name="Fedorova N.D."/>
            <person name="Gotoh O."/>
            <person name="Horikawa H."/>
            <person name="Hosoyama A."/>
            <person name="Ichinomiya M."/>
            <person name="Igarashi R."/>
            <person name="Iwashita K."/>
            <person name="Juvvadi P.R."/>
            <person name="Kato M."/>
            <person name="Kato Y."/>
            <person name="Kin T."/>
            <person name="Kokubun A."/>
            <person name="Maeda H."/>
            <person name="Maeyama N."/>
            <person name="Maruyama J."/>
            <person name="Nagasaki H."/>
            <person name="Nakajima T."/>
            <person name="Oda K."/>
            <person name="Okada K."/>
            <person name="Paulsen I."/>
            <person name="Sakamoto K."/>
            <person name="Sawano T."/>
            <person name="Takahashi M."/>
            <person name="Takase K."/>
            <person name="Terabayashi Y."/>
            <person name="Wortman J."/>
            <person name="Yamada O."/>
            <person name="Yamagata Y."/>
            <person name="Anazawa H."/>
            <person name="Hata Y."/>
            <person name="Koide Y."/>
            <person name="Komori T."/>
            <person name="Koyama Y."/>
            <person name="Minetoki T."/>
            <person name="Suharnan S."/>
            <person name="Tanaka A."/>
            <person name="Isono K."/>
            <person name="Kuhara S."/>
            <person name="Ogasawara N."/>
            <person name="Kikuchi H."/>
        </authorList>
    </citation>
    <scope>NUCLEOTIDE SEQUENCE [LARGE SCALE GENOMIC DNA]</scope>
    <source>
        <strain evidence="2">ATCC 42149 / RIB 40</strain>
    </source>
</reference>
<evidence type="ECO:0000313" key="1">
    <source>
        <dbReference type="EMBL" id="BAE57924.1"/>
    </source>
</evidence>
<accession>Q2UKJ1</accession>
<dbReference type="EMBL" id="BA000050">
    <property type="protein sequence ID" value="BAE57924.1"/>
    <property type="molecule type" value="Genomic_DNA"/>
</dbReference>
<dbReference type="EMBL" id="AP007155">
    <property type="protein sequence ID" value="BAE57924.1"/>
    <property type="molecule type" value="Genomic_DNA"/>
</dbReference>
<proteinExistence type="predicted"/>
<dbReference type="HOGENOM" id="CLU_1165625_0_0_1"/>
<protein>
    <submittedName>
        <fullName evidence="1">DNA, SC003</fullName>
    </submittedName>
</protein>
<dbReference type="AlphaFoldDB" id="Q2UKJ1"/>
<dbReference type="OMA" id="TEITWIL"/>
<evidence type="ECO:0000313" key="2">
    <source>
        <dbReference type="Proteomes" id="UP000006564"/>
    </source>
</evidence>
<dbReference type="Proteomes" id="UP000006564">
    <property type="component" value="Chromosome 2"/>
</dbReference>
<name>Q2UKJ1_ASPOR</name>
<dbReference type="RefSeq" id="XP_023090094.1">
    <property type="nucleotide sequence ID" value="XM_023235035.1"/>
</dbReference>
<sequence length="249" mass="27591">MESSRLGANLEPTPELPGYLGATSYSAILTEHRSDLPFEMDNSTVTGTSVRALDSDRLRAGVELLKLIYDFPIYDVLVRKLYSKKAIVVVPMVITDAIVESIRSAFDNLDIGSDIEAQFQALVYQISHNTSRPLTIHRSMTVHDYCASFTGKSLRWESLGIVLSISGISLMSTSDNDPDLVQAAPSSEARERLRAQIVEASSICLNFCDQASSINELLGFAQYNDIILKTQHFGDTSMFIFLSTRRIAR</sequence>
<organism evidence="1 2">
    <name type="scientific">Aspergillus oryzae (strain ATCC 42149 / RIB 40)</name>
    <name type="common">Yellow koji mold</name>
    <dbReference type="NCBI Taxonomy" id="510516"/>
    <lineage>
        <taxon>Eukaryota</taxon>
        <taxon>Fungi</taxon>
        <taxon>Dikarya</taxon>
        <taxon>Ascomycota</taxon>
        <taxon>Pezizomycotina</taxon>
        <taxon>Eurotiomycetes</taxon>
        <taxon>Eurotiomycetidae</taxon>
        <taxon>Eurotiales</taxon>
        <taxon>Aspergillaceae</taxon>
        <taxon>Aspergillus</taxon>
        <taxon>Aspergillus subgen. Circumdati</taxon>
    </lineage>
</organism>
<dbReference type="GeneID" id="35119532"/>
<gene>
    <name evidence="1" type="ORF">AO090003000786</name>
</gene>
<dbReference type="KEGG" id="aor:AO090003000786"/>
<keyword evidence="2" id="KW-1185">Reference proteome</keyword>